<evidence type="ECO:0000256" key="3">
    <source>
        <dbReference type="ARBA" id="ARBA00022989"/>
    </source>
</evidence>
<organism evidence="6 7">
    <name type="scientific">Sporosarcina koreensis</name>
    <dbReference type="NCBI Taxonomy" id="334735"/>
    <lineage>
        <taxon>Bacteria</taxon>
        <taxon>Bacillati</taxon>
        <taxon>Bacillota</taxon>
        <taxon>Bacilli</taxon>
        <taxon>Bacillales</taxon>
        <taxon>Caryophanaceae</taxon>
        <taxon>Sporosarcina</taxon>
    </lineage>
</organism>
<feature type="transmembrane region" description="Helical" evidence="5">
    <location>
        <begin position="445"/>
        <end position="471"/>
    </location>
</feature>
<accession>A0ABW0TX23</accession>
<evidence type="ECO:0000256" key="2">
    <source>
        <dbReference type="ARBA" id="ARBA00022692"/>
    </source>
</evidence>
<dbReference type="Proteomes" id="UP001596071">
    <property type="component" value="Unassembled WGS sequence"/>
</dbReference>
<dbReference type="InterPro" id="IPR045863">
    <property type="entry name" value="CorA_TM1_TM2"/>
</dbReference>
<feature type="transmembrane region" description="Helical" evidence="5">
    <location>
        <begin position="111"/>
        <end position="130"/>
    </location>
</feature>
<comment type="caution">
    <text evidence="6">The sequence shown here is derived from an EMBL/GenBank/DDBJ whole genome shotgun (WGS) entry which is preliminary data.</text>
</comment>
<comment type="subcellular location">
    <subcellularLocation>
        <location evidence="1">Membrane</location>
        <topology evidence="1">Multi-pass membrane protein</topology>
    </subcellularLocation>
</comment>
<proteinExistence type="predicted"/>
<protein>
    <recommendedName>
        <fullName evidence="8">Mg2+ and Co2+ transporter CorA</fullName>
    </recommendedName>
</protein>
<dbReference type="RefSeq" id="WP_381443167.1">
    <property type="nucleotide sequence ID" value="NZ_JBHSNP010000011.1"/>
</dbReference>
<evidence type="ECO:0008006" key="8">
    <source>
        <dbReference type="Google" id="ProtNLM"/>
    </source>
</evidence>
<gene>
    <name evidence="6" type="ORF">ACFPTP_06740</name>
</gene>
<dbReference type="SUPFAM" id="SSF144083">
    <property type="entry name" value="Magnesium transport protein CorA, transmembrane region"/>
    <property type="match status" value="1"/>
</dbReference>
<dbReference type="EMBL" id="JBHSNP010000011">
    <property type="protein sequence ID" value="MFC5602914.1"/>
    <property type="molecule type" value="Genomic_DNA"/>
</dbReference>
<keyword evidence="2 5" id="KW-0812">Transmembrane</keyword>
<evidence type="ECO:0000313" key="7">
    <source>
        <dbReference type="Proteomes" id="UP001596071"/>
    </source>
</evidence>
<keyword evidence="4 5" id="KW-0472">Membrane</keyword>
<name>A0ABW0TX23_9BACL</name>
<evidence type="ECO:0000256" key="4">
    <source>
        <dbReference type="ARBA" id="ARBA00023136"/>
    </source>
</evidence>
<evidence type="ECO:0000256" key="5">
    <source>
        <dbReference type="SAM" id="Phobius"/>
    </source>
</evidence>
<evidence type="ECO:0000256" key="1">
    <source>
        <dbReference type="ARBA" id="ARBA00004141"/>
    </source>
</evidence>
<feature type="transmembrane region" description="Helical" evidence="5">
    <location>
        <begin position="402"/>
        <end position="425"/>
    </location>
</feature>
<keyword evidence="3 5" id="KW-1133">Transmembrane helix</keyword>
<reference evidence="7" key="1">
    <citation type="journal article" date="2019" name="Int. J. Syst. Evol. Microbiol.">
        <title>The Global Catalogue of Microorganisms (GCM) 10K type strain sequencing project: providing services to taxonomists for standard genome sequencing and annotation.</title>
        <authorList>
            <consortium name="The Broad Institute Genomics Platform"/>
            <consortium name="The Broad Institute Genome Sequencing Center for Infectious Disease"/>
            <person name="Wu L."/>
            <person name="Ma J."/>
        </authorList>
    </citation>
    <scope>NUCLEOTIDE SEQUENCE [LARGE SCALE GENOMIC DNA]</scope>
    <source>
        <strain evidence="7">KACC 11299</strain>
    </source>
</reference>
<evidence type="ECO:0000313" key="6">
    <source>
        <dbReference type="EMBL" id="MFC5602914.1"/>
    </source>
</evidence>
<sequence>MPIPQEVEQLNMIRSHMTFILPFGFDQKKRRETIESLEANGYTYFHIDEENENIIYGDGIEIAGKELEQYFYPYIEHKLFPGSPELKGFHRYTALIQKGHIMQLRNERYDFYIRSIDIILGPFGIAFLALRIEMENASADLSDVLDFIQHFRAIEPNLKESAGAMICIPGTRQKFSIHDYLFEHLCPFIKETVLHDKKLKGHFASLPYFEDERMFVSSFLITETGAEISDQQLYRIGNLNGRSPDGSPFISSTNPDYIRRSLSESLHDRWVPHLYMIATEHGFSVVSNRPREELTNELSQYMGTHYYNLLLHYFYKIMLLRVSFEYSEIDWKKDEFYVRSLIQLITVFSSSYYFKEISTRSEGKELAELFRKTFLIDALFNEVSKTLQELYKSQENSQAGRLNMLLFILTIFTVISGIYGMNLVIPDWEAPSGWKEYPSYTVFEWISLITAVTGIGLSVYLILSTFGRMYLRRRRRNKLDMLDQ</sequence>
<keyword evidence="7" id="KW-1185">Reference proteome</keyword>